<dbReference type="RefSeq" id="WP_009603263.1">
    <property type="nucleotide sequence ID" value="NZ_AEIU01000112.1"/>
</dbReference>
<comment type="similarity">
    <text evidence="1">Belongs to the short-chain dehydrogenases/reductases (SDR) family.</text>
</comment>
<reference evidence="2 3" key="1">
    <citation type="journal article" date="2012" name="Int. J. Syst. Evol. Microbiol.">
        <title>Vibrio caribbeanicus sp. nov., isolated from the marine sponge Scleritoderma cyanea.</title>
        <authorList>
            <person name="Hoffmann M."/>
            <person name="Monday S.R."/>
            <person name="Allard M.W."/>
            <person name="Strain E.A."/>
            <person name="Whittaker P."/>
            <person name="Naum M."/>
            <person name="McCarthy P.J."/>
            <person name="Lopez J.V."/>
            <person name="Fischer M."/>
            <person name="Brown E.W."/>
        </authorList>
    </citation>
    <scope>NUCLEOTIDE SEQUENCE [LARGE SCALE GENOMIC DNA]</scope>
    <source>
        <strain evidence="2 3">ATCC BAA-2122</strain>
    </source>
</reference>
<dbReference type="PRINTS" id="PR00080">
    <property type="entry name" value="SDRFAMILY"/>
</dbReference>
<dbReference type="Pfam" id="PF00106">
    <property type="entry name" value="adh_short"/>
    <property type="match status" value="1"/>
</dbReference>
<name>E3BQ01_9VIBR</name>
<dbReference type="eggNOG" id="COG1028">
    <property type="taxonomic scope" value="Bacteria"/>
</dbReference>
<dbReference type="Proteomes" id="UP000002943">
    <property type="component" value="Unassembled WGS sequence"/>
</dbReference>
<evidence type="ECO:0000313" key="2">
    <source>
        <dbReference type="EMBL" id="EFP94806.1"/>
    </source>
</evidence>
<keyword evidence="3" id="KW-1185">Reference proteome</keyword>
<dbReference type="InterPro" id="IPR002347">
    <property type="entry name" value="SDR_fam"/>
</dbReference>
<dbReference type="SUPFAM" id="SSF51735">
    <property type="entry name" value="NAD(P)-binding Rossmann-fold domains"/>
    <property type="match status" value="1"/>
</dbReference>
<protein>
    <submittedName>
        <fullName evidence="2">Short-chain dehydrogenase/reductase SDR</fullName>
    </submittedName>
</protein>
<sequence length="202" mass="22168">LVVRTESAKVAVSEKLPDANILVSDVTCDEYESKLEPWLGEATIDVLINNAGTVTKDPTLGSTQAEYLRKEFETHCVSALSTVKGSLDALKQSPQPIIINISSRRGSMKIQSELKTKGSGVSYSYRIGKAAQNMLTLCLADDLEDMNIKVVAVHPGRLLTRMGWTDAHIAPSDSAKKIVQLVEKNQLKHRDYVCLETGTLPW</sequence>
<evidence type="ECO:0000256" key="1">
    <source>
        <dbReference type="RuleBase" id="RU000363"/>
    </source>
</evidence>
<feature type="non-terminal residue" evidence="2">
    <location>
        <position position="1"/>
    </location>
</feature>
<dbReference type="PRINTS" id="PR00081">
    <property type="entry name" value="GDHRDH"/>
</dbReference>
<dbReference type="GO" id="GO:0016616">
    <property type="term" value="F:oxidoreductase activity, acting on the CH-OH group of donors, NAD or NADP as acceptor"/>
    <property type="evidence" value="ECO:0007669"/>
    <property type="project" value="TreeGrafter"/>
</dbReference>
<dbReference type="InterPro" id="IPR052184">
    <property type="entry name" value="SDR_enzymes"/>
</dbReference>
<dbReference type="InterPro" id="IPR036291">
    <property type="entry name" value="NAD(P)-bd_dom_sf"/>
</dbReference>
<dbReference type="OrthoDB" id="5786478at2"/>
<dbReference type="PANTHER" id="PTHR45458:SF1">
    <property type="entry name" value="SHORT CHAIN DEHYDROGENASE"/>
    <property type="match status" value="1"/>
</dbReference>
<accession>E3BQ01</accession>
<dbReference type="EMBL" id="AEIU01000112">
    <property type="protein sequence ID" value="EFP94806.1"/>
    <property type="molecule type" value="Genomic_DNA"/>
</dbReference>
<organism evidence="2 3">
    <name type="scientific">Vibrio caribbeanicus ATCC BAA-2122</name>
    <dbReference type="NCBI Taxonomy" id="796620"/>
    <lineage>
        <taxon>Bacteria</taxon>
        <taxon>Pseudomonadati</taxon>
        <taxon>Pseudomonadota</taxon>
        <taxon>Gammaproteobacteria</taxon>
        <taxon>Vibrionales</taxon>
        <taxon>Vibrionaceae</taxon>
        <taxon>Vibrio</taxon>
    </lineage>
</organism>
<gene>
    <name evidence="2" type="ORF">VIBC2010_16699</name>
</gene>
<dbReference type="AlphaFoldDB" id="E3BQ01"/>
<proteinExistence type="inferred from homology"/>
<dbReference type="STRING" id="796620.VIBC2010_16699"/>
<evidence type="ECO:0000313" key="3">
    <source>
        <dbReference type="Proteomes" id="UP000002943"/>
    </source>
</evidence>
<dbReference type="Gene3D" id="3.40.50.720">
    <property type="entry name" value="NAD(P)-binding Rossmann-like Domain"/>
    <property type="match status" value="1"/>
</dbReference>
<comment type="caution">
    <text evidence="2">The sequence shown here is derived from an EMBL/GenBank/DDBJ whole genome shotgun (WGS) entry which is preliminary data.</text>
</comment>
<dbReference type="PANTHER" id="PTHR45458">
    <property type="entry name" value="SHORT-CHAIN DEHYDROGENASE/REDUCTASE SDR"/>
    <property type="match status" value="1"/>
</dbReference>